<evidence type="ECO:0000256" key="9">
    <source>
        <dbReference type="ARBA" id="ARBA00048048"/>
    </source>
</evidence>
<dbReference type="InterPro" id="IPR039859">
    <property type="entry name" value="PFA4/ZDH16/20/ERF2-like"/>
</dbReference>
<dbReference type="Proteomes" id="UP001151518">
    <property type="component" value="Unassembled WGS sequence"/>
</dbReference>
<dbReference type="GO" id="GO:0019706">
    <property type="term" value="F:protein-cysteine S-palmitoyltransferase activity"/>
    <property type="evidence" value="ECO:0007669"/>
    <property type="project" value="UniProtKB-EC"/>
</dbReference>
<evidence type="ECO:0000256" key="1">
    <source>
        <dbReference type="ARBA" id="ARBA00004141"/>
    </source>
</evidence>
<feature type="transmembrane region" description="Helical" evidence="10">
    <location>
        <begin position="477"/>
        <end position="506"/>
    </location>
</feature>
<keyword evidence="4 10" id="KW-1133">Transmembrane helix</keyword>
<protein>
    <recommendedName>
        <fullName evidence="10">Palmitoyltransferase</fullName>
        <ecNumber evidence="10">2.3.1.225</ecNumber>
    </recommendedName>
</protein>
<name>A0A9W8G8X5_9FUNG</name>
<keyword evidence="2 10" id="KW-0808">Transferase</keyword>
<evidence type="ECO:0000256" key="3">
    <source>
        <dbReference type="ARBA" id="ARBA00022692"/>
    </source>
</evidence>
<evidence type="ECO:0000256" key="6">
    <source>
        <dbReference type="ARBA" id="ARBA00023139"/>
    </source>
</evidence>
<keyword evidence="8 10" id="KW-0012">Acyltransferase</keyword>
<dbReference type="EC" id="2.3.1.225" evidence="10"/>
<keyword evidence="3 10" id="KW-0812">Transmembrane</keyword>
<dbReference type="InterPro" id="IPR001594">
    <property type="entry name" value="Palmitoyltrfase_DHHC"/>
</dbReference>
<feature type="transmembrane region" description="Helical" evidence="10">
    <location>
        <begin position="421"/>
        <end position="445"/>
    </location>
</feature>
<dbReference type="Pfam" id="PF01529">
    <property type="entry name" value="DHHC"/>
    <property type="match status" value="1"/>
</dbReference>
<dbReference type="GO" id="GO:0006612">
    <property type="term" value="P:protein targeting to membrane"/>
    <property type="evidence" value="ECO:0007669"/>
    <property type="project" value="TreeGrafter"/>
</dbReference>
<evidence type="ECO:0000313" key="14">
    <source>
        <dbReference type="Proteomes" id="UP001151518"/>
    </source>
</evidence>
<keyword evidence="7" id="KW-0449">Lipoprotein</keyword>
<comment type="catalytic activity">
    <reaction evidence="9 10">
        <text>L-cysteinyl-[protein] + hexadecanoyl-CoA = S-hexadecanoyl-L-cysteinyl-[protein] + CoA</text>
        <dbReference type="Rhea" id="RHEA:36683"/>
        <dbReference type="Rhea" id="RHEA-COMP:10131"/>
        <dbReference type="Rhea" id="RHEA-COMP:11032"/>
        <dbReference type="ChEBI" id="CHEBI:29950"/>
        <dbReference type="ChEBI" id="CHEBI:57287"/>
        <dbReference type="ChEBI" id="CHEBI:57379"/>
        <dbReference type="ChEBI" id="CHEBI:74151"/>
        <dbReference type="EC" id="2.3.1.225"/>
    </reaction>
</comment>
<dbReference type="OrthoDB" id="9909019at2759"/>
<evidence type="ECO:0000256" key="4">
    <source>
        <dbReference type="ARBA" id="ARBA00022989"/>
    </source>
</evidence>
<dbReference type="GO" id="GO:0005794">
    <property type="term" value="C:Golgi apparatus"/>
    <property type="evidence" value="ECO:0007669"/>
    <property type="project" value="TreeGrafter"/>
</dbReference>
<dbReference type="GO" id="GO:0016020">
    <property type="term" value="C:membrane"/>
    <property type="evidence" value="ECO:0007669"/>
    <property type="project" value="UniProtKB-SubCell"/>
</dbReference>
<comment type="domain">
    <text evidence="10">The DHHC domain is required for palmitoyltransferase activity.</text>
</comment>
<feature type="domain" description="Palmitoyltransferase DHHC" evidence="12">
    <location>
        <begin position="376"/>
        <end position="510"/>
    </location>
</feature>
<accession>A0A9W8G8X5</accession>
<evidence type="ECO:0000256" key="11">
    <source>
        <dbReference type="SAM" id="MobiDB-lite"/>
    </source>
</evidence>
<feature type="transmembrane region" description="Helical" evidence="10">
    <location>
        <begin position="310"/>
        <end position="333"/>
    </location>
</feature>
<dbReference type="AlphaFoldDB" id="A0A9W8G8X5"/>
<evidence type="ECO:0000259" key="12">
    <source>
        <dbReference type="Pfam" id="PF01529"/>
    </source>
</evidence>
<evidence type="ECO:0000313" key="13">
    <source>
        <dbReference type="EMBL" id="KAJ2678277.1"/>
    </source>
</evidence>
<feature type="region of interest" description="Disordered" evidence="11">
    <location>
        <begin position="1"/>
        <end position="69"/>
    </location>
</feature>
<organism evidence="13 14">
    <name type="scientific">Coemansia spiralis</name>
    <dbReference type="NCBI Taxonomy" id="417178"/>
    <lineage>
        <taxon>Eukaryota</taxon>
        <taxon>Fungi</taxon>
        <taxon>Fungi incertae sedis</taxon>
        <taxon>Zoopagomycota</taxon>
        <taxon>Kickxellomycotina</taxon>
        <taxon>Kickxellomycetes</taxon>
        <taxon>Kickxellales</taxon>
        <taxon>Kickxellaceae</taxon>
        <taxon>Coemansia</taxon>
    </lineage>
</organism>
<gene>
    <name evidence="13" type="ORF">GGI25_002449</name>
</gene>
<reference evidence="13" key="1">
    <citation type="submission" date="2022-07" db="EMBL/GenBank/DDBJ databases">
        <title>Phylogenomic reconstructions and comparative analyses of Kickxellomycotina fungi.</title>
        <authorList>
            <person name="Reynolds N.K."/>
            <person name="Stajich J.E."/>
            <person name="Barry K."/>
            <person name="Grigoriev I.V."/>
            <person name="Crous P."/>
            <person name="Smith M.E."/>
        </authorList>
    </citation>
    <scope>NUCLEOTIDE SEQUENCE</scope>
    <source>
        <strain evidence="13">NRRL 3115</strain>
    </source>
</reference>
<dbReference type="PANTHER" id="PTHR22883">
    <property type="entry name" value="ZINC FINGER DHHC DOMAIN CONTAINING PROTEIN"/>
    <property type="match status" value="1"/>
</dbReference>
<feature type="transmembrane region" description="Helical" evidence="10">
    <location>
        <begin position="276"/>
        <end position="298"/>
    </location>
</feature>
<evidence type="ECO:0000256" key="7">
    <source>
        <dbReference type="ARBA" id="ARBA00023288"/>
    </source>
</evidence>
<comment type="similarity">
    <text evidence="10">Belongs to the DHHC palmitoyltransferase family.</text>
</comment>
<sequence>MDHNRCTNSDPEDALERQNKQPESPLVNSNKHSEQQKQRATYHSIEYDGNQQGDYDNKGDQEEDSAKDDEYYGIGIGVSIGGELTPVFSRKRTASTQALHGFDIVSSLESDDNDASSCSSLRGGYLSSDEDDAPHGSTYWAAQENTSTAFGDFASEQSDNTRSSTSYGSHSLRYTSFSRTQVSKAQSKSSAEGGLSASDVSTLVASEVQLERSVCTAEPVSDQLLLGRSGFSISTPARSPALQAVVQLVPAAASVPKGATIFWLRKHGFIRPWDPLFVIHWFITAIIVAMLNIALVLYLQVAEPESASNWHIILGIEVSMAVVAIALGVTVTVRDVEAPETRATASAQTALAGERIFGRNPNYVFERGVPAVNAATSTCQICSVFVNPGTRHCKLCNKCVAGYDHHCRWLNTCIGDANYRIFFGFVLAAQLYTVLALTCGIRVAVSSGQDVERFRETLWLAAGMPFSLPASSSLAEAFLVVFLTLLVLYILVTLAAFLGLTLLLGFHMRLWWYCMRTVDYLAHPRHLRGNTSWLQTTRRYRTLSSIPRTVDSGRERVAADSSPGLTPDISSCLPTESVTLIVGSGESAVVIPGSP</sequence>
<evidence type="ECO:0000256" key="2">
    <source>
        <dbReference type="ARBA" id="ARBA00022679"/>
    </source>
</evidence>
<dbReference type="PROSITE" id="PS50216">
    <property type="entry name" value="DHHC"/>
    <property type="match status" value="1"/>
</dbReference>
<dbReference type="GO" id="GO:0005783">
    <property type="term" value="C:endoplasmic reticulum"/>
    <property type="evidence" value="ECO:0007669"/>
    <property type="project" value="TreeGrafter"/>
</dbReference>
<keyword evidence="6" id="KW-0564">Palmitate</keyword>
<dbReference type="EMBL" id="JANBTW010000022">
    <property type="protein sequence ID" value="KAJ2678277.1"/>
    <property type="molecule type" value="Genomic_DNA"/>
</dbReference>
<comment type="subcellular location">
    <subcellularLocation>
        <location evidence="1">Membrane</location>
        <topology evidence="1">Multi-pass membrane protein</topology>
    </subcellularLocation>
</comment>
<evidence type="ECO:0000256" key="10">
    <source>
        <dbReference type="RuleBase" id="RU079119"/>
    </source>
</evidence>
<comment type="caution">
    <text evidence="13">The sequence shown here is derived from an EMBL/GenBank/DDBJ whole genome shotgun (WGS) entry which is preliminary data.</text>
</comment>
<evidence type="ECO:0000256" key="5">
    <source>
        <dbReference type="ARBA" id="ARBA00023136"/>
    </source>
</evidence>
<keyword evidence="5 10" id="KW-0472">Membrane</keyword>
<evidence type="ECO:0000256" key="8">
    <source>
        <dbReference type="ARBA" id="ARBA00023315"/>
    </source>
</evidence>
<proteinExistence type="inferred from homology"/>